<dbReference type="Proteomes" id="UP000700706">
    <property type="component" value="Unassembled WGS sequence"/>
</dbReference>
<dbReference type="AlphaFoldDB" id="A0A952FNA6"/>
<keyword evidence="5" id="KW-0804">Transcription</keyword>
<evidence type="ECO:0000313" key="9">
    <source>
        <dbReference type="Proteomes" id="UP000700706"/>
    </source>
</evidence>
<evidence type="ECO:0000256" key="7">
    <source>
        <dbReference type="ARBA" id="ARBA00033135"/>
    </source>
</evidence>
<dbReference type="InterPro" id="IPR011067">
    <property type="entry name" value="Plasmid_toxin/cell-grow_inhib"/>
</dbReference>
<evidence type="ECO:0000256" key="1">
    <source>
        <dbReference type="ARBA" id="ARBA00005230"/>
    </source>
</evidence>
<evidence type="ECO:0000256" key="3">
    <source>
        <dbReference type="ARBA" id="ARBA00022491"/>
    </source>
</evidence>
<evidence type="ECO:0000256" key="4">
    <source>
        <dbReference type="ARBA" id="ARBA00023015"/>
    </source>
</evidence>
<gene>
    <name evidence="8" type="ORF">JF625_14455</name>
</gene>
<protein>
    <recommendedName>
        <fullName evidence="2">Toxin CcdB</fullName>
    </recommendedName>
    <alternativeName>
        <fullName evidence="7">Cytotoxic protein CcdB</fullName>
    </alternativeName>
    <alternativeName>
        <fullName evidence="6">Protein LetD</fullName>
    </alternativeName>
</protein>
<dbReference type="Gene3D" id="2.30.30.110">
    <property type="match status" value="1"/>
</dbReference>
<keyword evidence="3" id="KW-0678">Repressor</keyword>
<comment type="caution">
    <text evidence="8">The sequence shown here is derived from an EMBL/GenBank/DDBJ whole genome shotgun (WGS) entry which is preliminary data.</text>
</comment>
<dbReference type="GO" id="GO:0008657">
    <property type="term" value="F:DNA topoisomerase type II (double strand cut, ATP-hydrolyzing) inhibitor activity"/>
    <property type="evidence" value="ECO:0007669"/>
    <property type="project" value="InterPro"/>
</dbReference>
<reference evidence="8" key="1">
    <citation type="submission" date="2020-06" db="EMBL/GenBank/DDBJ databases">
        <title>Stable isotope informed genome-resolved metagenomics uncovers potential trophic interactions in rhizosphere soil.</title>
        <authorList>
            <person name="Starr E.P."/>
            <person name="Shi S."/>
            <person name="Blazewicz S.J."/>
            <person name="Koch B.J."/>
            <person name="Probst A.J."/>
            <person name="Hungate B.A."/>
            <person name="Pett-Ridge J."/>
            <person name="Firestone M.K."/>
            <person name="Banfield J.F."/>
        </authorList>
    </citation>
    <scope>NUCLEOTIDE SEQUENCE</scope>
    <source>
        <strain evidence="8">YM_69_17</strain>
    </source>
</reference>
<dbReference type="EMBL" id="JAEKLZ010000209">
    <property type="protein sequence ID" value="MBW8726345.1"/>
    <property type="molecule type" value="Genomic_DNA"/>
</dbReference>
<dbReference type="Pfam" id="PF01845">
    <property type="entry name" value="CcdB"/>
    <property type="match status" value="1"/>
</dbReference>
<evidence type="ECO:0000256" key="2">
    <source>
        <dbReference type="ARBA" id="ARBA00015075"/>
    </source>
</evidence>
<dbReference type="SUPFAM" id="SSF50118">
    <property type="entry name" value="Cell growth inhibitor/plasmid maintenance toxic component"/>
    <property type="match status" value="1"/>
</dbReference>
<dbReference type="GO" id="GO:0006276">
    <property type="term" value="P:plasmid maintenance"/>
    <property type="evidence" value="ECO:0007669"/>
    <property type="project" value="InterPro"/>
</dbReference>
<comment type="similarity">
    <text evidence="1">Belongs to the CcdB toxin family.</text>
</comment>
<keyword evidence="4" id="KW-0805">Transcription regulation</keyword>
<dbReference type="InterPro" id="IPR002712">
    <property type="entry name" value="CcdB"/>
</dbReference>
<organism evidence="8 9">
    <name type="scientific">Inquilinus limosus</name>
    <dbReference type="NCBI Taxonomy" id="171674"/>
    <lineage>
        <taxon>Bacteria</taxon>
        <taxon>Pseudomonadati</taxon>
        <taxon>Pseudomonadota</taxon>
        <taxon>Alphaproteobacteria</taxon>
        <taxon>Rhodospirillales</taxon>
        <taxon>Rhodospirillaceae</taxon>
        <taxon>Inquilinus</taxon>
    </lineage>
</organism>
<proteinExistence type="inferred from homology"/>
<evidence type="ECO:0000256" key="6">
    <source>
        <dbReference type="ARBA" id="ARBA00029628"/>
    </source>
</evidence>
<sequence>MFTVAGQPYVLATPARASVPVASLGDRVASLADQHSVIVDALDFLLQGF</sequence>
<name>A0A952FNA6_9PROT</name>
<evidence type="ECO:0000256" key="5">
    <source>
        <dbReference type="ARBA" id="ARBA00023163"/>
    </source>
</evidence>
<evidence type="ECO:0000313" key="8">
    <source>
        <dbReference type="EMBL" id="MBW8726345.1"/>
    </source>
</evidence>
<accession>A0A952FNA6</accession>